<dbReference type="InterPro" id="IPR020843">
    <property type="entry name" value="ER"/>
</dbReference>
<comment type="caution">
    <text evidence="2">The sequence shown here is derived from an EMBL/GenBank/DDBJ whole genome shotgun (WGS) entry which is preliminary data.</text>
</comment>
<dbReference type="CDD" id="cd05288">
    <property type="entry name" value="PGDH"/>
    <property type="match status" value="1"/>
</dbReference>
<reference evidence="3" key="1">
    <citation type="journal article" date="2019" name="Int. J. Syst. Evol. Microbiol.">
        <title>The Global Catalogue of Microorganisms (GCM) 10K type strain sequencing project: providing services to taxonomists for standard genome sequencing and annotation.</title>
        <authorList>
            <consortium name="The Broad Institute Genomics Platform"/>
            <consortium name="The Broad Institute Genome Sequencing Center for Infectious Disease"/>
            <person name="Wu L."/>
            <person name="Ma J."/>
        </authorList>
    </citation>
    <scope>NUCLEOTIDE SEQUENCE [LARGE SCALE GENOMIC DNA]</scope>
    <source>
        <strain evidence="3">JCM 17688</strain>
    </source>
</reference>
<proteinExistence type="predicted"/>
<evidence type="ECO:0000259" key="1">
    <source>
        <dbReference type="SMART" id="SM00829"/>
    </source>
</evidence>
<dbReference type="InterPro" id="IPR041694">
    <property type="entry name" value="ADH_N_2"/>
</dbReference>
<dbReference type="InterPro" id="IPR051397">
    <property type="entry name" value="Zn-ADH-like_protein"/>
</dbReference>
<dbReference type="InterPro" id="IPR011032">
    <property type="entry name" value="GroES-like_sf"/>
</dbReference>
<dbReference type="Proteomes" id="UP001500635">
    <property type="component" value="Unassembled WGS sequence"/>
</dbReference>
<dbReference type="Pfam" id="PF16884">
    <property type="entry name" value="ADH_N_2"/>
    <property type="match status" value="1"/>
</dbReference>
<dbReference type="SUPFAM" id="SSF50129">
    <property type="entry name" value="GroES-like"/>
    <property type="match status" value="1"/>
</dbReference>
<protein>
    <submittedName>
        <fullName evidence="2">NADP-dependent oxidoreductase</fullName>
    </submittedName>
</protein>
<dbReference type="PANTHER" id="PTHR43677:SF3">
    <property type="entry name" value="PROSTAGLANDIN REDUCTASE 3"/>
    <property type="match status" value="1"/>
</dbReference>
<dbReference type="SUPFAM" id="SSF51735">
    <property type="entry name" value="NAD(P)-binding Rossmann-fold domains"/>
    <property type="match status" value="1"/>
</dbReference>
<evidence type="ECO:0000313" key="3">
    <source>
        <dbReference type="Proteomes" id="UP001500635"/>
    </source>
</evidence>
<organism evidence="2 3">
    <name type="scientific">Tsukamurella soli</name>
    <dbReference type="NCBI Taxonomy" id="644556"/>
    <lineage>
        <taxon>Bacteria</taxon>
        <taxon>Bacillati</taxon>
        <taxon>Actinomycetota</taxon>
        <taxon>Actinomycetes</taxon>
        <taxon>Mycobacteriales</taxon>
        <taxon>Tsukamurellaceae</taxon>
        <taxon>Tsukamurella</taxon>
    </lineage>
</organism>
<dbReference type="Pfam" id="PF00107">
    <property type="entry name" value="ADH_zinc_N"/>
    <property type="match status" value="1"/>
</dbReference>
<keyword evidence="3" id="KW-1185">Reference proteome</keyword>
<dbReference type="InterPro" id="IPR013149">
    <property type="entry name" value="ADH-like_C"/>
</dbReference>
<dbReference type="InterPro" id="IPR036291">
    <property type="entry name" value="NAD(P)-bd_dom_sf"/>
</dbReference>
<name>A0ABP8JSB1_9ACTN</name>
<evidence type="ECO:0000313" key="2">
    <source>
        <dbReference type="EMBL" id="GAA4395422.1"/>
    </source>
</evidence>
<dbReference type="SMART" id="SM00829">
    <property type="entry name" value="PKS_ER"/>
    <property type="match status" value="1"/>
</dbReference>
<accession>A0ABP8JSB1</accession>
<dbReference type="Gene3D" id="3.40.50.720">
    <property type="entry name" value="NAD(P)-binding Rossmann-like Domain"/>
    <property type="match status" value="1"/>
</dbReference>
<feature type="domain" description="Enoyl reductase (ER)" evidence="1">
    <location>
        <begin position="23"/>
        <end position="334"/>
    </location>
</feature>
<sequence length="336" mass="34298">MTTPVPAATRVVTLIREPTGTPRADDFAVVERPLAEPGPGAVVVRVRAFRVSASLLAMVGGGRERRGVPFPPVAVGDALYGAAMGTVLAAPSGGPITVGDTVIHHLGWRDYAVLPVRDCRMVPADVSPAVALGFGGTAYAALTRGTRVHPGDTVLVTAGGSAIGAMAGQIARILGAGRVLATASDRSRGDRLMAELGYDAVVTRDRPLDAQLGQAAPDGLDVVIDNVGGEQLAAAVRAARPHARYVLLGSLAGQLGGDSTVQLDGGLFAPLRITLRGYSSDDDPDAEAEWRERSAAWIADGQLVPAGATVGGLERAAEALIGVAAGEYVGTVLVEP</sequence>
<dbReference type="PANTHER" id="PTHR43677">
    <property type="entry name" value="SHORT-CHAIN DEHYDROGENASE/REDUCTASE"/>
    <property type="match status" value="1"/>
</dbReference>
<gene>
    <name evidence="2" type="ORF">GCM10023147_28640</name>
</gene>
<dbReference type="EMBL" id="BAABFR010000043">
    <property type="protein sequence ID" value="GAA4395422.1"/>
    <property type="molecule type" value="Genomic_DNA"/>
</dbReference>
<dbReference type="RefSeq" id="WP_344997019.1">
    <property type="nucleotide sequence ID" value="NZ_BAABFR010000043.1"/>
</dbReference>
<dbReference type="Gene3D" id="3.90.180.10">
    <property type="entry name" value="Medium-chain alcohol dehydrogenases, catalytic domain"/>
    <property type="match status" value="1"/>
</dbReference>